<evidence type="ECO:0008006" key="4">
    <source>
        <dbReference type="Google" id="ProtNLM"/>
    </source>
</evidence>
<dbReference type="Proteomes" id="UP000800096">
    <property type="component" value="Unassembled WGS sequence"/>
</dbReference>
<evidence type="ECO:0000313" key="2">
    <source>
        <dbReference type="EMBL" id="KAF1914563.1"/>
    </source>
</evidence>
<dbReference type="OrthoDB" id="5419608at2759"/>
<protein>
    <recommendedName>
        <fullName evidence="4">Hydrophobic surface binding protein A-domain-containing protein</fullName>
    </recommendedName>
</protein>
<keyword evidence="3" id="KW-1185">Reference proteome</keyword>
<evidence type="ECO:0000313" key="3">
    <source>
        <dbReference type="Proteomes" id="UP000800096"/>
    </source>
</evidence>
<reference evidence="2" key="1">
    <citation type="journal article" date="2020" name="Stud. Mycol.">
        <title>101 Dothideomycetes genomes: a test case for predicting lifestyles and emergence of pathogens.</title>
        <authorList>
            <person name="Haridas S."/>
            <person name="Albert R."/>
            <person name="Binder M."/>
            <person name="Bloem J."/>
            <person name="Labutti K."/>
            <person name="Salamov A."/>
            <person name="Andreopoulos B."/>
            <person name="Baker S."/>
            <person name="Barry K."/>
            <person name="Bills G."/>
            <person name="Bluhm B."/>
            <person name="Cannon C."/>
            <person name="Castanera R."/>
            <person name="Culley D."/>
            <person name="Daum C."/>
            <person name="Ezra D."/>
            <person name="Gonzalez J."/>
            <person name="Henrissat B."/>
            <person name="Kuo A."/>
            <person name="Liang C."/>
            <person name="Lipzen A."/>
            <person name="Lutzoni F."/>
            <person name="Magnuson J."/>
            <person name="Mondo S."/>
            <person name="Nolan M."/>
            <person name="Ohm R."/>
            <person name="Pangilinan J."/>
            <person name="Park H.-J."/>
            <person name="Ramirez L."/>
            <person name="Alfaro M."/>
            <person name="Sun H."/>
            <person name="Tritt A."/>
            <person name="Yoshinaga Y."/>
            <person name="Zwiers L.-H."/>
            <person name="Turgeon B."/>
            <person name="Goodwin S."/>
            <person name="Spatafora J."/>
            <person name="Crous P."/>
            <person name="Grigoriev I."/>
        </authorList>
    </citation>
    <scope>NUCLEOTIDE SEQUENCE</scope>
    <source>
        <strain evidence="2">HMLAC05119</strain>
    </source>
</reference>
<organism evidence="2 3">
    <name type="scientific">Ampelomyces quisqualis</name>
    <name type="common">Powdery mildew agent</name>
    <dbReference type="NCBI Taxonomy" id="50730"/>
    <lineage>
        <taxon>Eukaryota</taxon>
        <taxon>Fungi</taxon>
        <taxon>Dikarya</taxon>
        <taxon>Ascomycota</taxon>
        <taxon>Pezizomycotina</taxon>
        <taxon>Dothideomycetes</taxon>
        <taxon>Pleosporomycetidae</taxon>
        <taxon>Pleosporales</taxon>
        <taxon>Pleosporineae</taxon>
        <taxon>Phaeosphaeriaceae</taxon>
        <taxon>Ampelomyces</taxon>
    </lineage>
</organism>
<keyword evidence="1" id="KW-0732">Signal</keyword>
<dbReference type="EMBL" id="ML979137">
    <property type="protein sequence ID" value="KAF1914563.1"/>
    <property type="molecule type" value="Genomic_DNA"/>
</dbReference>
<gene>
    <name evidence="2" type="ORF">BDU57DRAFT_519624</name>
</gene>
<name>A0A6A5QGD6_AMPQU</name>
<accession>A0A6A5QGD6</accession>
<dbReference type="AlphaFoldDB" id="A0A6A5QGD6"/>
<feature type="signal peptide" evidence="1">
    <location>
        <begin position="1"/>
        <end position="18"/>
    </location>
</feature>
<evidence type="ECO:0000256" key="1">
    <source>
        <dbReference type="SAM" id="SignalP"/>
    </source>
</evidence>
<proteinExistence type="predicted"/>
<feature type="chain" id="PRO_5025389916" description="Hydrophobic surface binding protein A-domain-containing protein" evidence="1">
    <location>
        <begin position="19"/>
        <end position="177"/>
    </location>
</feature>
<sequence>MQIKSVLVSAALSATVASNFVIVTVPSLDVDIFNIQSQFNSIKSNAASRIADLTASLPTSELSRGASAQQALNSFVATAPSSLSIPARVTDIGAIETLTSTPAWFSALPSDLRSYYESQNAKVQSVVNDAAGAQASSASRSGGAAGPQSTGAAAGSEKVVKYMGVAGAAAVAGVFAL</sequence>